<sequence>MLMKCTPSDVGASLLCKFQWKALITEFEGILHEWVFL</sequence>
<protein>
    <submittedName>
        <fullName evidence="1">Uncharacterized protein</fullName>
    </submittedName>
</protein>
<dbReference type="AlphaFoldDB" id="A0A0A9C7K6"/>
<dbReference type="EMBL" id="GBRH01228500">
    <property type="protein sequence ID" value="JAD69395.1"/>
    <property type="molecule type" value="Transcribed_RNA"/>
</dbReference>
<reference evidence="1" key="1">
    <citation type="submission" date="2014-09" db="EMBL/GenBank/DDBJ databases">
        <authorList>
            <person name="Magalhaes I.L.F."/>
            <person name="Oliveira U."/>
            <person name="Santos F.R."/>
            <person name="Vidigal T.H.D.A."/>
            <person name="Brescovit A.D."/>
            <person name="Santos A.J."/>
        </authorList>
    </citation>
    <scope>NUCLEOTIDE SEQUENCE</scope>
    <source>
        <tissue evidence="1">Shoot tissue taken approximately 20 cm above the soil surface</tissue>
    </source>
</reference>
<name>A0A0A9C7K6_ARUDO</name>
<reference evidence="1" key="2">
    <citation type="journal article" date="2015" name="Data Brief">
        <title>Shoot transcriptome of the giant reed, Arundo donax.</title>
        <authorList>
            <person name="Barrero R.A."/>
            <person name="Guerrero F.D."/>
            <person name="Moolhuijzen P."/>
            <person name="Goolsby J.A."/>
            <person name="Tidwell J."/>
            <person name="Bellgard S.E."/>
            <person name="Bellgard M.I."/>
        </authorList>
    </citation>
    <scope>NUCLEOTIDE SEQUENCE</scope>
    <source>
        <tissue evidence="1">Shoot tissue taken approximately 20 cm above the soil surface</tissue>
    </source>
</reference>
<accession>A0A0A9C7K6</accession>
<proteinExistence type="predicted"/>
<evidence type="ECO:0000313" key="1">
    <source>
        <dbReference type="EMBL" id="JAD69395.1"/>
    </source>
</evidence>
<organism evidence="1">
    <name type="scientific">Arundo donax</name>
    <name type="common">Giant reed</name>
    <name type="synonym">Donax arundinaceus</name>
    <dbReference type="NCBI Taxonomy" id="35708"/>
    <lineage>
        <taxon>Eukaryota</taxon>
        <taxon>Viridiplantae</taxon>
        <taxon>Streptophyta</taxon>
        <taxon>Embryophyta</taxon>
        <taxon>Tracheophyta</taxon>
        <taxon>Spermatophyta</taxon>
        <taxon>Magnoliopsida</taxon>
        <taxon>Liliopsida</taxon>
        <taxon>Poales</taxon>
        <taxon>Poaceae</taxon>
        <taxon>PACMAD clade</taxon>
        <taxon>Arundinoideae</taxon>
        <taxon>Arundineae</taxon>
        <taxon>Arundo</taxon>
    </lineage>
</organism>